<dbReference type="PANTHER" id="PTHR33963:SF2">
    <property type="entry name" value="MKRN2 OPPOSITE STRAND PROTEIN"/>
    <property type="match status" value="1"/>
</dbReference>
<feature type="domain" description="MKRN2 opposite strand protein-like N-terminal" evidence="2">
    <location>
        <begin position="5"/>
        <end position="33"/>
    </location>
</feature>
<dbReference type="PANTHER" id="PTHR33963">
    <property type="entry name" value="MKRN2 OPPOSITE STRAND PROTEIN"/>
    <property type="match status" value="1"/>
</dbReference>
<dbReference type="EMBL" id="OU895879">
    <property type="protein sequence ID" value="CAG9807397.1"/>
    <property type="molecule type" value="Genomic_DNA"/>
</dbReference>
<protein>
    <recommendedName>
        <fullName evidence="5">MKRN2 opposite strand protein</fullName>
    </recommendedName>
</protein>
<name>A0A9N9S0L3_9DIPT</name>
<evidence type="ECO:0000259" key="1">
    <source>
        <dbReference type="Pfam" id="PF16044"/>
    </source>
</evidence>
<keyword evidence="4" id="KW-1185">Reference proteome</keyword>
<proteinExistence type="predicted"/>
<dbReference type="OrthoDB" id="10065749at2759"/>
<dbReference type="Pfam" id="PF22795">
    <property type="entry name" value="DUF4796_N"/>
    <property type="match status" value="1"/>
</dbReference>
<reference evidence="3" key="2">
    <citation type="submission" date="2022-10" db="EMBL/GenBank/DDBJ databases">
        <authorList>
            <consortium name="ENA_rothamsted_submissions"/>
            <consortium name="culmorum"/>
            <person name="King R."/>
        </authorList>
    </citation>
    <scope>NUCLEOTIDE SEQUENCE</scope>
</reference>
<dbReference type="Pfam" id="PF16044">
    <property type="entry name" value="DUF4796_C"/>
    <property type="match status" value="1"/>
</dbReference>
<evidence type="ECO:0000259" key="2">
    <source>
        <dbReference type="Pfam" id="PF22795"/>
    </source>
</evidence>
<dbReference type="InterPro" id="IPR053922">
    <property type="entry name" value="MKRN2OS-like_N"/>
</dbReference>
<evidence type="ECO:0000313" key="3">
    <source>
        <dbReference type="EMBL" id="CAG9807397.1"/>
    </source>
</evidence>
<accession>A0A9N9S0L3</accession>
<dbReference type="AlphaFoldDB" id="A0A9N9S0L3"/>
<reference evidence="3" key="1">
    <citation type="submission" date="2022-01" db="EMBL/GenBank/DDBJ databases">
        <authorList>
            <person name="King R."/>
        </authorList>
    </citation>
    <scope>NUCLEOTIDE SEQUENCE</scope>
</reference>
<organism evidence="3 4">
    <name type="scientific">Chironomus riparius</name>
    <dbReference type="NCBI Taxonomy" id="315576"/>
    <lineage>
        <taxon>Eukaryota</taxon>
        <taxon>Metazoa</taxon>
        <taxon>Ecdysozoa</taxon>
        <taxon>Arthropoda</taxon>
        <taxon>Hexapoda</taxon>
        <taxon>Insecta</taxon>
        <taxon>Pterygota</taxon>
        <taxon>Neoptera</taxon>
        <taxon>Endopterygota</taxon>
        <taxon>Diptera</taxon>
        <taxon>Nematocera</taxon>
        <taxon>Chironomoidea</taxon>
        <taxon>Chironomidae</taxon>
        <taxon>Chironominae</taxon>
        <taxon>Chironomus</taxon>
    </lineage>
</organism>
<evidence type="ECO:0000313" key="4">
    <source>
        <dbReference type="Proteomes" id="UP001153620"/>
    </source>
</evidence>
<gene>
    <name evidence="3" type="ORF">CHIRRI_LOCUS10246</name>
</gene>
<evidence type="ECO:0008006" key="5">
    <source>
        <dbReference type="Google" id="ProtNLM"/>
    </source>
</evidence>
<sequence>MLSDPGILCIQHCNAKIFSFQLPDICPLCSKKLLNENNNFGLLPFRLPYPFVRASQTQAAVILRPTKGDFLNDYNNKTDLHIALTTSQGIIVEFDRHGLRRHVPRDSNSLWEQSLIVESVSEAWLEHWDETLAMMCKQGIWTEATYKKDTYNCYTFVLTFLQALGFGELSLAAKNRTLFCEKFICPRTVVAGKYISLYRKIRDNGKYIHLSSSGKNGNRK</sequence>
<feature type="domain" description="MKRN2 opposite strand protein-like C-terminal" evidence="1">
    <location>
        <begin position="44"/>
        <end position="201"/>
    </location>
</feature>
<dbReference type="InterPro" id="IPR032016">
    <property type="entry name" value="MKRN2OS-like"/>
</dbReference>
<dbReference type="InterPro" id="IPR053921">
    <property type="entry name" value="MKRN2OS-like_C"/>
</dbReference>
<dbReference type="Proteomes" id="UP001153620">
    <property type="component" value="Chromosome 3"/>
</dbReference>